<dbReference type="GO" id="GO:0007165">
    <property type="term" value="P:signal transduction"/>
    <property type="evidence" value="ECO:0007669"/>
    <property type="project" value="InterPro"/>
</dbReference>
<dbReference type="AlphaFoldDB" id="A0A3D1JI14"/>
<dbReference type="EMBL" id="DPBP01000041">
    <property type="protein sequence ID" value="HCE18219.1"/>
    <property type="molecule type" value="Genomic_DNA"/>
</dbReference>
<name>A0A3D1JI14_9CHLR</name>
<keyword evidence="3" id="KW-1133">Transmembrane helix</keyword>
<dbReference type="Gene3D" id="3.30.450.40">
    <property type="match status" value="3"/>
</dbReference>
<dbReference type="Pfam" id="PF00672">
    <property type="entry name" value="HAMP"/>
    <property type="match status" value="1"/>
</dbReference>
<dbReference type="InterPro" id="IPR052016">
    <property type="entry name" value="Bact_Sigma-Reg"/>
</dbReference>
<dbReference type="SMART" id="SM00304">
    <property type="entry name" value="HAMP"/>
    <property type="match status" value="1"/>
</dbReference>
<evidence type="ECO:0000256" key="1">
    <source>
        <dbReference type="ARBA" id="ARBA00022801"/>
    </source>
</evidence>
<feature type="domain" description="HAMP" evidence="4">
    <location>
        <begin position="212"/>
        <end position="264"/>
    </location>
</feature>
<evidence type="ECO:0000313" key="6">
    <source>
        <dbReference type="Proteomes" id="UP000264141"/>
    </source>
</evidence>
<dbReference type="PANTHER" id="PTHR43156">
    <property type="entry name" value="STAGE II SPORULATION PROTEIN E-RELATED"/>
    <property type="match status" value="1"/>
</dbReference>
<reference evidence="5 6" key="1">
    <citation type="journal article" date="2018" name="Nat. Biotechnol.">
        <title>A standardized bacterial taxonomy based on genome phylogeny substantially revises the tree of life.</title>
        <authorList>
            <person name="Parks D.H."/>
            <person name="Chuvochina M."/>
            <person name="Waite D.W."/>
            <person name="Rinke C."/>
            <person name="Skarshewski A."/>
            <person name="Chaumeil P.A."/>
            <person name="Hugenholtz P."/>
        </authorList>
    </citation>
    <scope>NUCLEOTIDE SEQUENCE [LARGE SCALE GENOMIC DNA]</scope>
    <source>
        <strain evidence="5">UBA8781</strain>
    </source>
</reference>
<dbReference type="SUPFAM" id="SSF158472">
    <property type="entry name" value="HAMP domain-like"/>
    <property type="match status" value="1"/>
</dbReference>
<evidence type="ECO:0000259" key="4">
    <source>
        <dbReference type="PROSITE" id="PS50885"/>
    </source>
</evidence>
<sequence>MNGGVYAILDLKSAILALRFFSHCMNVRIRFSWLVVFILLAALLASFFSQWYQTNRQIAVLKQTFAESEQEVTHAVVDALTDSIQWDNWGLVVRQVGWLQQATRAQRLMLLRENGQVIVESRRGGVDDPLPAALITEALDQGHAFRWKPKGDVLQVAVRIPAENPQQARLLLREVTLQPELLDVRSMQFEGILRSVLLALVLGFVAVGLLWTMSVLPLGRLHDLALRISQGDWQLRAGPNALAELDDLSRALNQMLDRIEEQQRELEALNRSLELTVAERTAELEQANRDLAQRAAGLEMLNRVIASASSAFTVPELAENSLRLILPTLGAEFGWIVLEGKVVASSYPEELRQLADQVMDFVHAHYDVRLAVQDWMKDALHPEQAFYARDIVQNHIRTSISMAIRAGQQAIGRIDLASSQPRQWVESDLHLLEIIGQQLGVAFQRLQDFQESRENSRLMSRLAGLASLLNRPLSVNEVIETIGNGLIDLSGASRAAIFQRDSEGTLSALWTHHLPARLVRSLLAREKASPGFFLPVSPAPEVIECLDALPEEPRSFWQQAGGGIQGYAAWPLATGGDPMVSLVCFHDRPVAYSAIQKEVLEAFSRQAAIALRNARLLQAEHEQRVLAEALRDVTAALSSTLEFEEVIDRLLENLEKVVAHDGANLMMLEDDMLRMVRKRGRSQLEPQAREWRYPLSQFKVMERAYSTGQVVIIPDTWRESEWVHQPESSWIRSFATAPVHSRGKVIGFVNVSSAQPGFYHEKHSEPLQAFANQASVAMENARLYQATRTQAEETNTLLRALAPLFAAGSDLATVAEEITRQWCRNSTVLIVAFCWLTESVSN</sequence>
<dbReference type="SUPFAM" id="SSF55781">
    <property type="entry name" value="GAF domain-like"/>
    <property type="match status" value="3"/>
</dbReference>
<accession>A0A3D1JI14</accession>
<proteinExistence type="predicted"/>
<evidence type="ECO:0000313" key="5">
    <source>
        <dbReference type="EMBL" id="HCE18219.1"/>
    </source>
</evidence>
<feature type="transmembrane region" description="Helical" evidence="3">
    <location>
        <begin position="195"/>
        <end position="219"/>
    </location>
</feature>
<dbReference type="PANTHER" id="PTHR43156:SF2">
    <property type="entry name" value="STAGE II SPORULATION PROTEIN E"/>
    <property type="match status" value="1"/>
</dbReference>
<dbReference type="InterPro" id="IPR003018">
    <property type="entry name" value="GAF"/>
</dbReference>
<keyword evidence="3" id="KW-0472">Membrane</keyword>
<gene>
    <name evidence="5" type="ORF">DEQ80_10200</name>
</gene>
<keyword evidence="1" id="KW-0378">Hydrolase</keyword>
<dbReference type="PROSITE" id="PS50885">
    <property type="entry name" value="HAMP"/>
    <property type="match status" value="1"/>
</dbReference>
<feature type="coiled-coil region" evidence="2">
    <location>
        <begin position="242"/>
        <end position="290"/>
    </location>
</feature>
<keyword evidence="2" id="KW-0175">Coiled coil</keyword>
<evidence type="ECO:0000256" key="3">
    <source>
        <dbReference type="SAM" id="Phobius"/>
    </source>
</evidence>
<protein>
    <recommendedName>
        <fullName evidence="4">HAMP domain-containing protein</fullName>
    </recommendedName>
</protein>
<dbReference type="GO" id="GO:0016791">
    <property type="term" value="F:phosphatase activity"/>
    <property type="evidence" value="ECO:0007669"/>
    <property type="project" value="TreeGrafter"/>
</dbReference>
<dbReference type="Pfam" id="PF01590">
    <property type="entry name" value="GAF"/>
    <property type="match status" value="2"/>
</dbReference>
<dbReference type="STRING" id="229919.GCA_001050195_00251"/>
<dbReference type="InterPro" id="IPR003660">
    <property type="entry name" value="HAMP_dom"/>
</dbReference>
<dbReference type="InterPro" id="IPR029016">
    <property type="entry name" value="GAF-like_dom_sf"/>
</dbReference>
<dbReference type="Pfam" id="PF13185">
    <property type="entry name" value="GAF_2"/>
    <property type="match status" value="1"/>
</dbReference>
<dbReference type="GO" id="GO:0016020">
    <property type="term" value="C:membrane"/>
    <property type="evidence" value="ECO:0007669"/>
    <property type="project" value="InterPro"/>
</dbReference>
<comment type="caution">
    <text evidence="5">The sequence shown here is derived from an EMBL/GenBank/DDBJ whole genome shotgun (WGS) entry which is preliminary data.</text>
</comment>
<organism evidence="5 6">
    <name type="scientific">Anaerolinea thermolimosa</name>
    <dbReference type="NCBI Taxonomy" id="229919"/>
    <lineage>
        <taxon>Bacteria</taxon>
        <taxon>Bacillati</taxon>
        <taxon>Chloroflexota</taxon>
        <taxon>Anaerolineae</taxon>
        <taxon>Anaerolineales</taxon>
        <taxon>Anaerolineaceae</taxon>
        <taxon>Anaerolinea</taxon>
    </lineage>
</organism>
<keyword evidence="3" id="KW-0812">Transmembrane</keyword>
<dbReference type="Proteomes" id="UP000264141">
    <property type="component" value="Unassembled WGS sequence"/>
</dbReference>
<evidence type="ECO:0000256" key="2">
    <source>
        <dbReference type="SAM" id="Coils"/>
    </source>
</evidence>
<dbReference type="SMART" id="SM00065">
    <property type="entry name" value="GAF"/>
    <property type="match status" value="3"/>
</dbReference>
<feature type="transmembrane region" description="Helical" evidence="3">
    <location>
        <begin position="31"/>
        <end position="52"/>
    </location>
</feature>
<dbReference type="CDD" id="cd06225">
    <property type="entry name" value="HAMP"/>
    <property type="match status" value="1"/>
</dbReference>
<dbReference type="Gene3D" id="6.10.340.10">
    <property type="match status" value="1"/>
</dbReference>